<dbReference type="Proteomes" id="UP000178659">
    <property type="component" value="Unassembled WGS sequence"/>
</dbReference>
<accession>A0A1G1VBV0</accession>
<evidence type="ECO:0000256" key="1">
    <source>
        <dbReference type="SAM" id="Phobius"/>
    </source>
</evidence>
<keyword evidence="1" id="KW-1133">Transmembrane helix</keyword>
<dbReference type="AlphaFoldDB" id="A0A1G1VBV0"/>
<feature type="transmembrane region" description="Helical" evidence="1">
    <location>
        <begin position="36"/>
        <end position="54"/>
    </location>
</feature>
<evidence type="ECO:0000313" key="2">
    <source>
        <dbReference type="EMBL" id="OGY12801.1"/>
    </source>
</evidence>
<evidence type="ECO:0000313" key="3">
    <source>
        <dbReference type="Proteomes" id="UP000178659"/>
    </source>
</evidence>
<keyword evidence="1" id="KW-0812">Transmembrane</keyword>
<proteinExistence type="predicted"/>
<organism evidence="2 3">
    <name type="scientific">Candidatus Blackburnbacteria bacterium RIFCSPLOWO2_01_FULL_40_20</name>
    <dbReference type="NCBI Taxonomy" id="1797519"/>
    <lineage>
        <taxon>Bacteria</taxon>
        <taxon>Candidatus Blackburniibacteriota</taxon>
    </lineage>
</organism>
<protein>
    <submittedName>
        <fullName evidence="2">Uncharacterized protein</fullName>
    </submittedName>
</protein>
<comment type="caution">
    <text evidence="2">The sequence shown here is derived from an EMBL/GenBank/DDBJ whole genome shotgun (WGS) entry which is preliminary data.</text>
</comment>
<name>A0A1G1VBV0_9BACT</name>
<reference evidence="2 3" key="1">
    <citation type="journal article" date="2016" name="Nat. Commun.">
        <title>Thousands of microbial genomes shed light on interconnected biogeochemical processes in an aquifer system.</title>
        <authorList>
            <person name="Anantharaman K."/>
            <person name="Brown C.T."/>
            <person name="Hug L.A."/>
            <person name="Sharon I."/>
            <person name="Castelle C.J."/>
            <person name="Probst A.J."/>
            <person name="Thomas B.C."/>
            <person name="Singh A."/>
            <person name="Wilkins M.J."/>
            <person name="Karaoz U."/>
            <person name="Brodie E.L."/>
            <person name="Williams K.H."/>
            <person name="Hubbard S.S."/>
            <person name="Banfield J.F."/>
        </authorList>
    </citation>
    <scope>NUCLEOTIDE SEQUENCE [LARGE SCALE GENOMIC DNA]</scope>
</reference>
<sequence>MCFVAKLVGVVLTIALVLTLAVSLLAQQGRVLWEIVPVVLVGEAAILTIVWFVYTVDPTDDMDEGHIGVLNGYTKGTGKS</sequence>
<keyword evidence="1" id="KW-0472">Membrane</keyword>
<dbReference type="EMBL" id="MHCC01000024">
    <property type="protein sequence ID" value="OGY12801.1"/>
    <property type="molecule type" value="Genomic_DNA"/>
</dbReference>
<gene>
    <name evidence="2" type="ORF">A3A77_02905</name>
</gene>